<dbReference type="RefSeq" id="WP_139202171.1">
    <property type="nucleotide sequence ID" value="NZ_FOAF01000001.1"/>
</dbReference>
<accession>A0A1H7I233</accession>
<gene>
    <name evidence="1" type="ORF">SAMN05661044_00543</name>
</gene>
<dbReference type="Proteomes" id="UP000199421">
    <property type="component" value="Unassembled WGS sequence"/>
</dbReference>
<sequence length="581" mass="63371">MNISGAHFRKNLLLTTLLVIAGFTVFGQNYLQKPVKLQAKGVKLGEVLKDIGEQGGFYFSYSSGIIPSDSLITLQSYNGDVKGALQILLGDGYEYQQSPNHLIIRPAPFKLTLMPEEIGEGRKVYTIRGFVIDEKTGKGIQNASVYEKRLLVGTMTDRKGHFKLKLKSKDSHPVTITVSKELYKDTTTVFLPTVELGKNEGKSRNYGYMGGEGENVSGTAFARLFLSSKQKLNALNLGNFFAYTPVQVSLTPGLSSHGMMSGQVVNKFSYNLLGGYSAGVDGVEFAGLFNIDRYDVRYIQLAGLINMVGGTMSGIQLAGIHNTVLDSLRGIQAAGIFNLVRKQVDGLQLAGIANASDSLNGMQTAGIYNHNKGVVKGMQLAGIANYAQEVRGAQMSGLMNKTKVNSGFQFALINMADSSTGLSLGIINLIGNGIKRFSISTNEVFYANLSFRSGTPKFYSILTANFGTWHGENVFGCGFGLGHEFNAAKRKNYFAAELLSQEILSSDFDENNNWIKANVLYNYAISKKTKLYIGPSINFRNLSFTENSKVPIAIPSNSYPFLVDNKSSKLWVGLELGISFF</sequence>
<name>A0A1H7I233_OLID1</name>
<dbReference type="OrthoDB" id="5505971at2"/>
<evidence type="ECO:0000313" key="1">
    <source>
        <dbReference type="EMBL" id="SEK55892.1"/>
    </source>
</evidence>
<protein>
    <submittedName>
        <fullName evidence="1">CarboxypepD_reg-like domain-containing protein</fullName>
    </submittedName>
</protein>
<dbReference type="InterPro" id="IPR008969">
    <property type="entry name" value="CarboxyPept-like_regulatory"/>
</dbReference>
<proteinExistence type="predicted"/>
<dbReference type="EMBL" id="FOAF01000001">
    <property type="protein sequence ID" value="SEK55892.1"/>
    <property type="molecule type" value="Genomic_DNA"/>
</dbReference>
<keyword evidence="2" id="KW-1185">Reference proteome</keyword>
<organism evidence="1 2">
    <name type="scientific">Olivibacter domesticus</name>
    <name type="common">Pseudosphingobacterium domesticum</name>
    <dbReference type="NCBI Taxonomy" id="407022"/>
    <lineage>
        <taxon>Bacteria</taxon>
        <taxon>Pseudomonadati</taxon>
        <taxon>Bacteroidota</taxon>
        <taxon>Sphingobacteriia</taxon>
        <taxon>Sphingobacteriales</taxon>
        <taxon>Sphingobacteriaceae</taxon>
        <taxon>Olivibacter</taxon>
    </lineage>
</organism>
<dbReference type="AlphaFoldDB" id="A0A1H7I233"/>
<reference evidence="2" key="1">
    <citation type="submission" date="2016-10" db="EMBL/GenBank/DDBJ databases">
        <authorList>
            <person name="Varghese N."/>
            <person name="Submissions S."/>
        </authorList>
    </citation>
    <scope>NUCLEOTIDE SEQUENCE [LARGE SCALE GENOMIC DNA]</scope>
    <source>
        <strain evidence="2">DSM 18733</strain>
    </source>
</reference>
<dbReference type="SUPFAM" id="SSF49464">
    <property type="entry name" value="Carboxypeptidase regulatory domain-like"/>
    <property type="match status" value="1"/>
</dbReference>
<dbReference type="STRING" id="407022.SAMN05661044_00543"/>
<evidence type="ECO:0000313" key="2">
    <source>
        <dbReference type="Proteomes" id="UP000199421"/>
    </source>
</evidence>
<dbReference type="Gene3D" id="2.60.40.1120">
    <property type="entry name" value="Carboxypeptidase-like, regulatory domain"/>
    <property type="match status" value="1"/>
</dbReference>
<dbReference type="Pfam" id="PF13715">
    <property type="entry name" value="CarbopepD_reg_2"/>
    <property type="match status" value="1"/>
</dbReference>